<dbReference type="GO" id="GO:0005886">
    <property type="term" value="C:plasma membrane"/>
    <property type="evidence" value="ECO:0007669"/>
    <property type="project" value="UniProtKB-SubCell"/>
</dbReference>
<feature type="transmembrane region" description="Helical" evidence="7">
    <location>
        <begin position="27"/>
        <end position="53"/>
    </location>
</feature>
<feature type="transmembrane region" description="Helical" evidence="7">
    <location>
        <begin position="149"/>
        <end position="165"/>
    </location>
</feature>
<dbReference type="PANTHER" id="PTHR43005">
    <property type="entry name" value="BLR7065 PROTEIN"/>
    <property type="match status" value="1"/>
</dbReference>
<name>Q1AUJ1_RUBXD</name>
<dbReference type="HOGENOM" id="CLU_016047_0_3_11"/>
<dbReference type="CDD" id="cd06261">
    <property type="entry name" value="TM_PBP2"/>
    <property type="match status" value="1"/>
</dbReference>
<dbReference type="Pfam" id="PF00528">
    <property type="entry name" value="BPD_transp_1"/>
    <property type="match status" value="1"/>
</dbReference>
<dbReference type="KEGG" id="rxy:Rxyl_1990"/>
<dbReference type="PhylomeDB" id="Q1AUJ1"/>
<dbReference type="EMBL" id="CP000386">
    <property type="protein sequence ID" value="ABG04937.1"/>
    <property type="molecule type" value="Genomic_DNA"/>
</dbReference>
<reference evidence="9 10" key="1">
    <citation type="submission" date="2006-06" db="EMBL/GenBank/DDBJ databases">
        <title>Complete sequence of Rubrobacter xylanophilus DSM 9941.</title>
        <authorList>
            <consortium name="US DOE Joint Genome Institute"/>
            <person name="Copeland A."/>
            <person name="Lucas S."/>
            <person name="Lapidus A."/>
            <person name="Barry K."/>
            <person name="Detter J.C."/>
            <person name="Glavina del Rio T."/>
            <person name="Hammon N."/>
            <person name="Israni S."/>
            <person name="Dalin E."/>
            <person name="Tice H."/>
            <person name="Pitluck S."/>
            <person name="Munk A.C."/>
            <person name="Brettin T."/>
            <person name="Bruce D."/>
            <person name="Han C."/>
            <person name="Tapia R."/>
            <person name="Gilna P."/>
            <person name="Schmutz J."/>
            <person name="Larimer F."/>
            <person name="Land M."/>
            <person name="Hauser L."/>
            <person name="Kyrpides N."/>
            <person name="Lykidis A."/>
            <person name="da Costa M.S."/>
            <person name="Rainey F.A."/>
            <person name="Empadinhas N."/>
            <person name="Jolivet E."/>
            <person name="Battista J.R."/>
            <person name="Richardson P."/>
        </authorList>
    </citation>
    <scope>NUCLEOTIDE SEQUENCE [LARGE SCALE GENOMIC DNA]</scope>
    <source>
        <strain evidence="10">DSM 9941 / NBRC 16129 / PRD-1</strain>
    </source>
</reference>
<feature type="transmembrane region" description="Helical" evidence="7">
    <location>
        <begin position="271"/>
        <end position="295"/>
    </location>
</feature>
<evidence type="ECO:0000256" key="7">
    <source>
        <dbReference type="RuleBase" id="RU363032"/>
    </source>
</evidence>
<feature type="transmembrane region" description="Helical" evidence="7">
    <location>
        <begin position="89"/>
        <end position="110"/>
    </location>
</feature>
<gene>
    <name evidence="9" type="ordered locus">Rxyl_1990</name>
</gene>
<organism evidence="9 10">
    <name type="scientific">Rubrobacter xylanophilus (strain DSM 9941 / JCM 11954 / NBRC 16129 / PRD-1)</name>
    <dbReference type="NCBI Taxonomy" id="266117"/>
    <lineage>
        <taxon>Bacteria</taxon>
        <taxon>Bacillati</taxon>
        <taxon>Actinomycetota</taxon>
        <taxon>Rubrobacteria</taxon>
        <taxon>Rubrobacterales</taxon>
        <taxon>Rubrobacteraceae</taxon>
        <taxon>Rubrobacter</taxon>
    </lineage>
</organism>
<dbReference type="InterPro" id="IPR035906">
    <property type="entry name" value="MetI-like_sf"/>
</dbReference>
<comment type="subcellular location">
    <subcellularLocation>
        <location evidence="1 7">Cell membrane</location>
        <topology evidence="1 7">Multi-pass membrane protein</topology>
    </subcellularLocation>
</comment>
<comment type="similarity">
    <text evidence="7">Belongs to the binding-protein-dependent transport system permease family.</text>
</comment>
<feature type="transmembrane region" description="Helical" evidence="7">
    <location>
        <begin position="217"/>
        <end position="235"/>
    </location>
</feature>
<keyword evidence="3" id="KW-1003">Cell membrane</keyword>
<accession>Q1AUJ1</accession>
<keyword evidence="6 7" id="KW-0472">Membrane</keyword>
<feature type="transmembrane region" description="Helical" evidence="7">
    <location>
        <begin position="172"/>
        <end position="197"/>
    </location>
</feature>
<dbReference type="RefSeq" id="WP_011564952.1">
    <property type="nucleotide sequence ID" value="NC_008148.1"/>
</dbReference>
<dbReference type="STRING" id="266117.Rxyl_1990"/>
<evidence type="ECO:0000259" key="8">
    <source>
        <dbReference type="PROSITE" id="PS50928"/>
    </source>
</evidence>
<feature type="transmembrane region" description="Helical" evidence="7">
    <location>
        <begin position="122"/>
        <end position="143"/>
    </location>
</feature>
<proteinExistence type="inferred from homology"/>
<dbReference type="SUPFAM" id="SSF161098">
    <property type="entry name" value="MetI-like"/>
    <property type="match status" value="1"/>
</dbReference>
<evidence type="ECO:0000313" key="9">
    <source>
        <dbReference type="EMBL" id="ABG04937.1"/>
    </source>
</evidence>
<dbReference type="Proteomes" id="UP000006637">
    <property type="component" value="Chromosome"/>
</dbReference>
<keyword evidence="2 7" id="KW-0813">Transport</keyword>
<keyword evidence="5 7" id="KW-1133">Transmembrane helix</keyword>
<dbReference type="AlphaFoldDB" id="Q1AUJ1"/>
<protein>
    <submittedName>
        <fullName evidence="9">Binding-protein-dependent transport systems inner membrane component</fullName>
    </submittedName>
</protein>
<sequence>MTTQTQSKRKRRGGILREEFSNPERRLAYYMVLPTLLIILVVAFFPVVSSIWLSLHQATVTNTGAFVGLENYIEMFQNDDFIEGLTNTVIFTVVSVGLEFIIGLGIALAINRAFRGRGLVRAAVLVPWAFPTVISAVMWRLMFQDQVGIINYVANALGIISQPILSDRTLLLIAAILVDVWKTTPFMALLLLAGLQVIPGDVYEAAKVDGANVLQRFFSITLPLLKPAILVAVLFRTLDAYRVYDLFWAMSNRELESLSTFVYKAVRVSQLLFAQGNAAAVFVFVTSFLIALLFIKGFGMQTSTGD</sequence>
<feature type="domain" description="ABC transmembrane type-1" evidence="8">
    <location>
        <begin position="85"/>
        <end position="294"/>
    </location>
</feature>
<evidence type="ECO:0000256" key="5">
    <source>
        <dbReference type="ARBA" id="ARBA00022989"/>
    </source>
</evidence>
<dbReference type="eggNOG" id="COG1175">
    <property type="taxonomic scope" value="Bacteria"/>
</dbReference>
<dbReference type="Gene3D" id="1.10.3720.10">
    <property type="entry name" value="MetI-like"/>
    <property type="match status" value="1"/>
</dbReference>
<dbReference type="PROSITE" id="PS50928">
    <property type="entry name" value="ABC_TM1"/>
    <property type="match status" value="1"/>
</dbReference>
<keyword evidence="10" id="KW-1185">Reference proteome</keyword>
<evidence type="ECO:0000256" key="1">
    <source>
        <dbReference type="ARBA" id="ARBA00004651"/>
    </source>
</evidence>
<evidence type="ECO:0000256" key="4">
    <source>
        <dbReference type="ARBA" id="ARBA00022692"/>
    </source>
</evidence>
<evidence type="ECO:0000256" key="3">
    <source>
        <dbReference type="ARBA" id="ARBA00022475"/>
    </source>
</evidence>
<dbReference type="PANTHER" id="PTHR43005:SF2">
    <property type="entry name" value="INTEGRAL MEMBRANE SUGAR TRANSPORT PROTEIN"/>
    <property type="match status" value="1"/>
</dbReference>
<keyword evidence="4 7" id="KW-0812">Transmembrane</keyword>
<evidence type="ECO:0000256" key="6">
    <source>
        <dbReference type="ARBA" id="ARBA00023136"/>
    </source>
</evidence>
<dbReference type="InterPro" id="IPR000515">
    <property type="entry name" value="MetI-like"/>
</dbReference>
<evidence type="ECO:0000256" key="2">
    <source>
        <dbReference type="ARBA" id="ARBA00022448"/>
    </source>
</evidence>
<dbReference type="GO" id="GO:0055085">
    <property type="term" value="P:transmembrane transport"/>
    <property type="evidence" value="ECO:0007669"/>
    <property type="project" value="InterPro"/>
</dbReference>
<evidence type="ECO:0000313" key="10">
    <source>
        <dbReference type="Proteomes" id="UP000006637"/>
    </source>
</evidence>